<organism evidence="1 2">
    <name type="scientific">Neobacillus rhizophilus</name>
    <dbReference type="NCBI Taxonomy" id="2833579"/>
    <lineage>
        <taxon>Bacteria</taxon>
        <taxon>Bacillati</taxon>
        <taxon>Bacillota</taxon>
        <taxon>Bacilli</taxon>
        <taxon>Bacillales</taxon>
        <taxon>Bacillaceae</taxon>
        <taxon>Neobacillus</taxon>
    </lineage>
</organism>
<accession>A0A942UCS9</accession>
<dbReference type="RefSeq" id="WP_213119444.1">
    <property type="nucleotide sequence ID" value="NZ_JAGYPF010000004.1"/>
</dbReference>
<dbReference type="EMBL" id="JAGYPF010000004">
    <property type="protein sequence ID" value="MBS4214944.1"/>
    <property type="molecule type" value="Genomic_DNA"/>
</dbReference>
<evidence type="ECO:0000313" key="2">
    <source>
        <dbReference type="Proteomes" id="UP000679749"/>
    </source>
</evidence>
<dbReference type="AlphaFoldDB" id="A0A942UCS9"/>
<name>A0A942UCS9_9BACI</name>
<dbReference type="Proteomes" id="UP000679749">
    <property type="component" value="Unassembled WGS sequence"/>
</dbReference>
<proteinExistence type="predicted"/>
<keyword evidence="2" id="KW-1185">Reference proteome</keyword>
<protein>
    <recommendedName>
        <fullName evidence="3">Replicative helicase inhibitor G39P N-terminal domain-containing protein</fullName>
    </recommendedName>
</protein>
<sequence>MNKRETFALLKMISVFYEQFNFDQEKVNLWHDAVKDLTFVDVEENLLKHVRQSPFPPKVSELYISSSVPRIVPNPDETKVILTRHYVPANSEVVQKELANIRKLLGIEREKQDETI</sequence>
<gene>
    <name evidence="1" type="ORF">KHA99_21075</name>
</gene>
<dbReference type="Gene3D" id="1.10.8.200">
    <property type="entry name" value="Replisome organizer (g39p helicase loader/inhibitor protein)"/>
    <property type="match status" value="1"/>
</dbReference>
<evidence type="ECO:0008006" key="3">
    <source>
        <dbReference type="Google" id="ProtNLM"/>
    </source>
</evidence>
<comment type="caution">
    <text evidence="1">The sequence shown here is derived from an EMBL/GenBank/DDBJ whole genome shotgun (WGS) entry which is preliminary data.</text>
</comment>
<reference evidence="1" key="1">
    <citation type="submission" date="2021-05" db="EMBL/GenBank/DDBJ databases">
        <title>Novel Bacillus species.</title>
        <authorList>
            <person name="Liu G."/>
        </authorList>
    </citation>
    <scope>NUCLEOTIDE SEQUENCE</scope>
    <source>
        <strain evidence="1">FJAT-49825</strain>
    </source>
</reference>
<evidence type="ECO:0000313" key="1">
    <source>
        <dbReference type="EMBL" id="MBS4214944.1"/>
    </source>
</evidence>